<comment type="caution">
    <text evidence="4">The sequence shown here is derived from an EMBL/GenBank/DDBJ whole genome shotgun (WGS) entry which is preliminary data.</text>
</comment>
<keyword evidence="2" id="KW-0472">Membrane</keyword>
<evidence type="ECO:0000256" key="2">
    <source>
        <dbReference type="SAM" id="Phobius"/>
    </source>
</evidence>
<feature type="signal peptide" evidence="3">
    <location>
        <begin position="1"/>
        <end position="25"/>
    </location>
</feature>
<evidence type="ECO:0000256" key="1">
    <source>
        <dbReference type="SAM" id="MobiDB-lite"/>
    </source>
</evidence>
<feature type="region of interest" description="Disordered" evidence="1">
    <location>
        <begin position="116"/>
        <end position="185"/>
    </location>
</feature>
<reference evidence="4 5" key="1">
    <citation type="submission" date="2021-03" db="EMBL/GenBank/DDBJ databases">
        <title>Sequencing the genomes of 1000 actinobacteria strains.</title>
        <authorList>
            <person name="Klenk H.-P."/>
        </authorList>
    </citation>
    <scope>NUCLEOTIDE SEQUENCE [LARGE SCALE GENOMIC DNA]</scope>
    <source>
        <strain evidence="4 5">DSM 41480</strain>
    </source>
</reference>
<evidence type="ECO:0000313" key="5">
    <source>
        <dbReference type="Proteomes" id="UP001519291"/>
    </source>
</evidence>
<protein>
    <recommendedName>
        <fullName evidence="6">MYXO-CTERM domain-containing protein</fullName>
    </recommendedName>
</protein>
<feature type="compositionally biased region" description="Basic and acidic residues" evidence="1">
    <location>
        <begin position="116"/>
        <end position="142"/>
    </location>
</feature>
<keyword evidence="2" id="KW-1133">Transmembrane helix</keyword>
<feature type="transmembrane region" description="Helical" evidence="2">
    <location>
        <begin position="184"/>
        <end position="201"/>
    </location>
</feature>
<feature type="chain" id="PRO_5047212233" description="MYXO-CTERM domain-containing protein" evidence="3">
    <location>
        <begin position="26"/>
        <end position="218"/>
    </location>
</feature>
<dbReference type="GeneID" id="91569371"/>
<dbReference type="EMBL" id="JAGIOH010000001">
    <property type="protein sequence ID" value="MBP2403033.1"/>
    <property type="molecule type" value="Genomic_DNA"/>
</dbReference>
<proteinExistence type="predicted"/>
<keyword evidence="5" id="KW-1185">Reference proteome</keyword>
<evidence type="ECO:0000256" key="3">
    <source>
        <dbReference type="SAM" id="SignalP"/>
    </source>
</evidence>
<gene>
    <name evidence="4" type="ORF">JO379_002502</name>
</gene>
<name>A0ABS4Y543_9ACTN</name>
<organism evidence="4 5">
    <name type="scientific">Streptomyces syringium</name>
    <dbReference type="NCBI Taxonomy" id="76729"/>
    <lineage>
        <taxon>Bacteria</taxon>
        <taxon>Bacillati</taxon>
        <taxon>Actinomycetota</taxon>
        <taxon>Actinomycetes</taxon>
        <taxon>Kitasatosporales</taxon>
        <taxon>Streptomycetaceae</taxon>
        <taxon>Streptomyces</taxon>
    </lineage>
</organism>
<sequence length="218" mass="22215">MDSARFTFCGALVAAAVVCAAPAYAADDPATMSGTVELTPVTSHPGGEVQLRVSGCGNNRATASSEAFVSDAVLAKDSAGLFAEATVRSTVAPGVYPVKVNCEGYDATAAGRLTIVKEGEEPEGARDRQDDRVGAETHDRPEGGQPPGDHTLPDSPSSELPVAPVPAGGGGTSMATAEAPGTPGLVLAGSTALIAAGVIWYRRRNEAAQRRDTDESRH</sequence>
<keyword evidence="3" id="KW-0732">Signal</keyword>
<evidence type="ECO:0008006" key="6">
    <source>
        <dbReference type="Google" id="ProtNLM"/>
    </source>
</evidence>
<accession>A0ABS4Y543</accession>
<keyword evidence="2" id="KW-0812">Transmembrane</keyword>
<evidence type="ECO:0000313" key="4">
    <source>
        <dbReference type="EMBL" id="MBP2403033.1"/>
    </source>
</evidence>
<dbReference type="Proteomes" id="UP001519291">
    <property type="component" value="Unassembled WGS sequence"/>
</dbReference>
<dbReference type="RefSeq" id="WP_130877985.1">
    <property type="nucleotide sequence ID" value="NZ_JAGIOH010000001.1"/>
</dbReference>